<feature type="signal peptide" evidence="5">
    <location>
        <begin position="1"/>
        <end position="19"/>
    </location>
</feature>
<name>A0ABN9DWI2_9NEOB</name>
<evidence type="ECO:0008006" key="8">
    <source>
        <dbReference type="Google" id="ProtNLM"/>
    </source>
</evidence>
<comment type="caution">
    <text evidence="6">The sequence shown here is derived from an EMBL/GenBank/DDBJ whole genome shotgun (WGS) entry which is preliminary data.</text>
</comment>
<keyword evidence="3" id="KW-0964">Secreted</keyword>
<organism evidence="6 7">
    <name type="scientific">Staurois parvus</name>
    <dbReference type="NCBI Taxonomy" id="386267"/>
    <lineage>
        <taxon>Eukaryota</taxon>
        <taxon>Metazoa</taxon>
        <taxon>Chordata</taxon>
        <taxon>Craniata</taxon>
        <taxon>Vertebrata</taxon>
        <taxon>Euteleostomi</taxon>
        <taxon>Amphibia</taxon>
        <taxon>Batrachia</taxon>
        <taxon>Anura</taxon>
        <taxon>Neobatrachia</taxon>
        <taxon>Ranoidea</taxon>
        <taxon>Ranidae</taxon>
        <taxon>Staurois</taxon>
    </lineage>
</organism>
<feature type="chain" id="PRO_5047435817" description="Beta-microseminoprotein" evidence="5">
    <location>
        <begin position="20"/>
        <end position="111"/>
    </location>
</feature>
<evidence type="ECO:0000256" key="4">
    <source>
        <dbReference type="ARBA" id="ARBA00023157"/>
    </source>
</evidence>
<dbReference type="EMBL" id="CATNWA010014871">
    <property type="protein sequence ID" value="CAI9576867.1"/>
    <property type="molecule type" value="Genomic_DNA"/>
</dbReference>
<keyword evidence="5" id="KW-0732">Signal</keyword>
<accession>A0ABN9DWI2</accession>
<dbReference type="Proteomes" id="UP001162483">
    <property type="component" value="Unassembled WGS sequence"/>
</dbReference>
<evidence type="ECO:0000256" key="5">
    <source>
        <dbReference type="SAM" id="SignalP"/>
    </source>
</evidence>
<evidence type="ECO:0000256" key="1">
    <source>
        <dbReference type="ARBA" id="ARBA00004613"/>
    </source>
</evidence>
<keyword evidence="4" id="KW-1015">Disulfide bond</keyword>
<evidence type="ECO:0000256" key="3">
    <source>
        <dbReference type="ARBA" id="ARBA00022525"/>
    </source>
</evidence>
<dbReference type="PANTHER" id="PTHR10500">
    <property type="entry name" value="BETA-MICROSEMINOPROTEIN"/>
    <property type="match status" value="1"/>
</dbReference>
<gene>
    <name evidence="6" type="ORF">SPARVUS_LOCUS8594700</name>
</gene>
<proteinExistence type="inferred from homology"/>
<dbReference type="Pfam" id="PF05825">
    <property type="entry name" value="PSP94"/>
    <property type="match status" value="1"/>
</dbReference>
<sequence length="111" mass="12412">KYLVAIVLTAGTYLVVCHGACFRQLAELSEEPVKGCLYKGKLYPLGKSWRTKSCYDCSCGKDGDMECCQAYGRPISNNINCIFKFDRKACKYFLVPNEDPEKQCPGYAMVG</sequence>
<evidence type="ECO:0000256" key="2">
    <source>
        <dbReference type="ARBA" id="ARBA00010352"/>
    </source>
</evidence>
<protein>
    <recommendedName>
        <fullName evidence="8">Beta-microseminoprotein</fullName>
    </recommendedName>
</protein>
<dbReference type="Gene3D" id="2.10.70.10">
    <property type="entry name" value="Complement Module, domain 1"/>
    <property type="match status" value="1"/>
</dbReference>
<dbReference type="InterPro" id="IPR008735">
    <property type="entry name" value="PSP94"/>
</dbReference>
<evidence type="ECO:0000313" key="7">
    <source>
        <dbReference type="Proteomes" id="UP001162483"/>
    </source>
</evidence>
<dbReference type="PANTHER" id="PTHR10500:SF0">
    <property type="entry name" value="SCO-SPONDIN-LIKE"/>
    <property type="match status" value="1"/>
</dbReference>
<comment type="similarity">
    <text evidence="2">Belongs to the beta-microseminoprotein family.</text>
</comment>
<feature type="non-terminal residue" evidence="6">
    <location>
        <position position="1"/>
    </location>
</feature>
<keyword evidence="7" id="KW-1185">Reference proteome</keyword>
<dbReference type="Gene3D" id="2.20.25.590">
    <property type="match status" value="1"/>
</dbReference>
<evidence type="ECO:0000313" key="6">
    <source>
        <dbReference type="EMBL" id="CAI9576867.1"/>
    </source>
</evidence>
<reference evidence="6" key="1">
    <citation type="submission" date="2023-05" db="EMBL/GenBank/DDBJ databases">
        <authorList>
            <person name="Stuckert A."/>
        </authorList>
    </citation>
    <scope>NUCLEOTIDE SEQUENCE</scope>
</reference>
<comment type="subcellular location">
    <subcellularLocation>
        <location evidence="1">Secreted</location>
    </subcellularLocation>
</comment>